<name>A0A2T3WAY7_9DEIO</name>
<dbReference type="Pfam" id="PF08867">
    <property type="entry name" value="FRG"/>
    <property type="match status" value="1"/>
</dbReference>
<evidence type="ECO:0000313" key="3">
    <source>
        <dbReference type="EMBL" id="PTA69007.1"/>
    </source>
</evidence>
<gene>
    <name evidence="3" type="ORF">C8263_04200</name>
</gene>
<dbReference type="EMBL" id="PYSV01000003">
    <property type="protein sequence ID" value="PTA69007.1"/>
    <property type="molecule type" value="Genomic_DNA"/>
</dbReference>
<keyword evidence="4" id="KW-1185">Reference proteome</keyword>
<sequence>MPDLRPESWSALLDALQHNTWNAQLRRFRSPYVFRGQGTTAPLSTSLQRLAGAPRDIERHLVRAFRKYALATVPPQDDLWTWLTIGQHHGLPTRLLDWSYSPLVALHFATSDERHDDEDGMVWLLDAPASAAGLPTDLRELLSREGGNVFTTEMLSTFSHAASETPLPYDAEIGWLDGLEAQHGQPFLLLLEPPSIDQRIVQQSALFALLSNPDLRPEDWLRRQPELARRVVVAHELKWEIRDRLDQFNINERTLFPDLSGLSQWLRRYYRQRPAAPADSNAGSPSSDPPETRTPEDERDQAR</sequence>
<reference evidence="3 4" key="1">
    <citation type="submission" date="2018-03" db="EMBL/GenBank/DDBJ databases">
        <title>Draft genome of Deinococcus sp. OD32.</title>
        <authorList>
            <person name="Wang X.-P."/>
            <person name="Du Z.-J."/>
        </authorList>
    </citation>
    <scope>NUCLEOTIDE SEQUENCE [LARGE SCALE GENOMIC DNA]</scope>
    <source>
        <strain evidence="3 4">OD32</strain>
    </source>
</reference>
<dbReference type="OrthoDB" id="9816036at2"/>
<proteinExistence type="predicted"/>
<dbReference type="SMART" id="SM00901">
    <property type="entry name" value="FRG"/>
    <property type="match status" value="1"/>
</dbReference>
<feature type="region of interest" description="Disordered" evidence="1">
    <location>
        <begin position="274"/>
        <end position="303"/>
    </location>
</feature>
<organism evidence="3 4">
    <name type="scientific">Deinococcus arcticus</name>
    <dbReference type="NCBI Taxonomy" id="2136176"/>
    <lineage>
        <taxon>Bacteria</taxon>
        <taxon>Thermotogati</taxon>
        <taxon>Deinococcota</taxon>
        <taxon>Deinococci</taxon>
        <taxon>Deinococcales</taxon>
        <taxon>Deinococcaceae</taxon>
        <taxon>Deinococcus</taxon>
    </lineage>
</organism>
<dbReference type="AlphaFoldDB" id="A0A2T3WAY7"/>
<feature type="domain" description="FRG" evidence="2">
    <location>
        <begin position="28"/>
        <end position="123"/>
    </location>
</feature>
<comment type="caution">
    <text evidence="3">The sequence shown here is derived from an EMBL/GenBank/DDBJ whole genome shotgun (WGS) entry which is preliminary data.</text>
</comment>
<dbReference type="RefSeq" id="WP_107136865.1">
    <property type="nucleotide sequence ID" value="NZ_PYSV01000003.1"/>
</dbReference>
<protein>
    <submittedName>
        <fullName evidence="3">FRG domain-containing protein</fullName>
    </submittedName>
</protein>
<dbReference type="Proteomes" id="UP000240317">
    <property type="component" value="Unassembled WGS sequence"/>
</dbReference>
<dbReference type="InterPro" id="IPR014966">
    <property type="entry name" value="FRG-dom"/>
</dbReference>
<feature type="compositionally biased region" description="Basic and acidic residues" evidence="1">
    <location>
        <begin position="290"/>
        <end position="303"/>
    </location>
</feature>
<evidence type="ECO:0000259" key="2">
    <source>
        <dbReference type="SMART" id="SM00901"/>
    </source>
</evidence>
<accession>A0A2T3WAY7</accession>
<evidence type="ECO:0000313" key="4">
    <source>
        <dbReference type="Proteomes" id="UP000240317"/>
    </source>
</evidence>
<evidence type="ECO:0000256" key="1">
    <source>
        <dbReference type="SAM" id="MobiDB-lite"/>
    </source>
</evidence>